<keyword evidence="2" id="KW-1133">Transmembrane helix</keyword>
<comment type="caution">
    <text evidence="3">The sequence shown here is derived from an EMBL/GenBank/DDBJ whole genome shotgun (WGS) entry which is preliminary data.</text>
</comment>
<proteinExistence type="predicted"/>
<reference evidence="3 4" key="1">
    <citation type="submission" date="2024-07" db="EMBL/GenBank/DDBJ databases">
        <authorList>
            <person name="Hebao G."/>
        </authorList>
    </citation>
    <scope>NUCLEOTIDE SEQUENCE [LARGE SCALE GENOMIC DNA]</scope>
    <source>
        <strain evidence="3 4">ACCC 02193</strain>
    </source>
</reference>
<feature type="transmembrane region" description="Helical" evidence="2">
    <location>
        <begin position="314"/>
        <end position="336"/>
    </location>
</feature>
<dbReference type="EMBL" id="JBGFFX010000002">
    <property type="protein sequence ID" value="MEY8769988.1"/>
    <property type="molecule type" value="Genomic_DNA"/>
</dbReference>
<keyword evidence="4" id="KW-1185">Reference proteome</keyword>
<feature type="region of interest" description="Disordered" evidence="1">
    <location>
        <begin position="345"/>
        <end position="373"/>
    </location>
</feature>
<evidence type="ECO:0000313" key="4">
    <source>
        <dbReference type="Proteomes" id="UP001565243"/>
    </source>
</evidence>
<sequence length="373" mass="41378">MEEQTDIAFQVPDLPLDGIPSSILRLGKRLADTKYQVDLLGKNGWAELTSNLHGLEAGGEWDGADDALTFFSKIFPFAILPAETEPMGVFNVPTERVIGRSWRWWPEHLNGSSEARFLEHLNGPFAADGTSWYFLPALGVLLAAQGQGRVNYCRYHHIPSIRARVSHLHYPPADRFRLYHVMRGETRQSWVVYNNRYLQPVQLPRITLPALTAYGVHSASWPLTFPPVARVFDELHHPQQLGDFIAPGIDLEAVKGRIRAEKEAEKRAVKPVKMALSDMDITNIWPVSLTLSFFFILALVVAGLTSGAGWPGGISLLVCGMAGSLLLFIATPIFLVSKRHHRAWQPEKPQAAETPPVEETEVKTPEVTAPGGG</sequence>
<protein>
    <submittedName>
        <fullName evidence="3">Uncharacterized protein</fullName>
    </submittedName>
</protein>
<keyword evidence="2" id="KW-0472">Membrane</keyword>
<keyword evidence="2" id="KW-0812">Transmembrane</keyword>
<gene>
    <name evidence="3" type="ORF">AB6T85_06025</name>
</gene>
<organism evidence="3 4">
    <name type="scientific">Erwinia aeris</name>
    <dbReference type="NCBI Taxonomy" id="3239803"/>
    <lineage>
        <taxon>Bacteria</taxon>
        <taxon>Pseudomonadati</taxon>
        <taxon>Pseudomonadota</taxon>
        <taxon>Gammaproteobacteria</taxon>
        <taxon>Enterobacterales</taxon>
        <taxon>Erwiniaceae</taxon>
        <taxon>Erwinia</taxon>
    </lineage>
</organism>
<dbReference type="Proteomes" id="UP001565243">
    <property type="component" value="Unassembled WGS sequence"/>
</dbReference>
<evidence type="ECO:0000256" key="2">
    <source>
        <dbReference type="SAM" id="Phobius"/>
    </source>
</evidence>
<evidence type="ECO:0000313" key="3">
    <source>
        <dbReference type="EMBL" id="MEY8769988.1"/>
    </source>
</evidence>
<evidence type="ECO:0000256" key="1">
    <source>
        <dbReference type="SAM" id="MobiDB-lite"/>
    </source>
</evidence>
<feature type="transmembrane region" description="Helical" evidence="2">
    <location>
        <begin position="284"/>
        <end position="308"/>
    </location>
</feature>
<accession>A0ABV4E507</accession>
<dbReference type="RefSeq" id="WP_369895012.1">
    <property type="nucleotide sequence ID" value="NZ_JBGFFX010000002.1"/>
</dbReference>
<name>A0ABV4E507_9GAMM</name>